<sequence>MSSAMLSGCMSSDVANNTPTPAGMNNSGIYPYVGEKKEVATTQMSDAEAASQGAKLQALADQRKAGKVSEAEYNRKVEEMRKLNAETQAAGKSDAPASN</sequence>
<evidence type="ECO:0000256" key="1">
    <source>
        <dbReference type="SAM" id="MobiDB-lite"/>
    </source>
</evidence>
<feature type="region of interest" description="Disordered" evidence="1">
    <location>
        <begin position="1"/>
        <end position="27"/>
    </location>
</feature>
<dbReference type="RefSeq" id="WP_354555142.1">
    <property type="nucleotide sequence ID" value="NZ_JBEPMB010000001.1"/>
</dbReference>
<evidence type="ECO:0008006" key="4">
    <source>
        <dbReference type="Google" id="ProtNLM"/>
    </source>
</evidence>
<comment type="caution">
    <text evidence="2">The sequence shown here is derived from an EMBL/GenBank/DDBJ whole genome shotgun (WGS) entry which is preliminary data.</text>
</comment>
<gene>
    <name evidence="2" type="ORF">ABID16_000883</name>
</gene>
<proteinExistence type="predicted"/>
<accession>A0ABV2IVX0</accession>
<dbReference type="Proteomes" id="UP001549047">
    <property type="component" value="Unassembled WGS sequence"/>
</dbReference>
<organism evidence="2 3">
    <name type="scientific">Rhizobium aquaticum</name>
    <dbReference type="NCBI Taxonomy" id="1549636"/>
    <lineage>
        <taxon>Bacteria</taxon>
        <taxon>Pseudomonadati</taxon>
        <taxon>Pseudomonadota</taxon>
        <taxon>Alphaproteobacteria</taxon>
        <taxon>Hyphomicrobiales</taxon>
        <taxon>Rhizobiaceae</taxon>
        <taxon>Rhizobium/Agrobacterium group</taxon>
        <taxon>Rhizobium</taxon>
    </lineage>
</organism>
<name>A0ABV2IVX0_9HYPH</name>
<evidence type="ECO:0000313" key="3">
    <source>
        <dbReference type="Proteomes" id="UP001549047"/>
    </source>
</evidence>
<keyword evidence="3" id="KW-1185">Reference proteome</keyword>
<evidence type="ECO:0000313" key="2">
    <source>
        <dbReference type="EMBL" id="MET3612578.1"/>
    </source>
</evidence>
<reference evidence="2 3" key="1">
    <citation type="submission" date="2024-06" db="EMBL/GenBank/DDBJ databases">
        <title>Genomic Encyclopedia of Type Strains, Phase IV (KMG-IV): sequencing the most valuable type-strain genomes for metagenomic binning, comparative biology and taxonomic classification.</title>
        <authorList>
            <person name="Goeker M."/>
        </authorList>
    </citation>
    <scope>NUCLEOTIDE SEQUENCE [LARGE SCALE GENOMIC DNA]</scope>
    <source>
        <strain evidence="2 3">DSM 29780</strain>
    </source>
</reference>
<protein>
    <recommendedName>
        <fullName evidence="4">SHOCT domain-containing protein</fullName>
    </recommendedName>
</protein>
<dbReference type="EMBL" id="JBEPMB010000001">
    <property type="protein sequence ID" value="MET3612578.1"/>
    <property type="molecule type" value="Genomic_DNA"/>
</dbReference>